<protein>
    <submittedName>
        <fullName evidence="1">Uncharacterized protein</fullName>
    </submittedName>
</protein>
<dbReference type="EMBL" id="VSSQ01110692">
    <property type="protein sequence ID" value="MPN48399.1"/>
    <property type="molecule type" value="Genomic_DNA"/>
</dbReference>
<sequence>MMTLLNINNTDQFFSIVDDCIGPVTVQSSDGQSKEDLRHNALLKDLLTGSGNGKIAKLRLGLENPKDASRMFQYMMDGD</sequence>
<reference evidence="1" key="1">
    <citation type="submission" date="2019-08" db="EMBL/GenBank/DDBJ databases">
        <authorList>
            <person name="Kucharzyk K."/>
            <person name="Murdoch R.W."/>
            <person name="Higgins S."/>
            <person name="Loffler F."/>
        </authorList>
    </citation>
    <scope>NUCLEOTIDE SEQUENCE</scope>
</reference>
<gene>
    <name evidence="1" type="ORF">SDC9_196006</name>
</gene>
<dbReference type="AlphaFoldDB" id="A0A645ID66"/>
<name>A0A645ID66_9ZZZZ</name>
<evidence type="ECO:0000313" key="1">
    <source>
        <dbReference type="EMBL" id="MPN48399.1"/>
    </source>
</evidence>
<accession>A0A645ID66</accession>
<proteinExistence type="predicted"/>
<organism evidence="1">
    <name type="scientific">bioreactor metagenome</name>
    <dbReference type="NCBI Taxonomy" id="1076179"/>
    <lineage>
        <taxon>unclassified sequences</taxon>
        <taxon>metagenomes</taxon>
        <taxon>ecological metagenomes</taxon>
    </lineage>
</organism>
<comment type="caution">
    <text evidence="1">The sequence shown here is derived from an EMBL/GenBank/DDBJ whole genome shotgun (WGS) entry which is preliminary data.</text>
</comment>